<dbReference type="AlphaFoldDB" id="A0AAV5A421"/>
<evidence type="ECO:0000256" key="2">
    <source>
        <dbReference type="ARBA" id="ARBA00008180"/>
    </source>
</evidence>
<dbReference type="GO" id="GO:0015031">
    <property type="term" value="P:protein transport"/>
    <property type="evidence" value="ECO:0007669"/>
    <property type="project" value="UniProtKB-KW"/>
</dbReference>
<dbReference type="GO" id="GO:0019905">
    <property type="term" value="F:syntaxin binding"/>
    <property type="evidence" value="ECO:0007669"/>
    <property type="project" value="TreeGrafter"/>
</dbReference>
<keyword evidence="5" id="KW-0333">Golgi apparatus</keyword>
<accession>A0AAV5A421</accession>
<dbReference type="GO" id="GO:0032456">
    <property type="term" value="P:endocytic recycling"/>
    <property type="evidence" value="ECO:0007669"/>
    <property type="project" value="TreeGrafter"/>
</dbReference>
<evidence type="ECO:0008006" key="10">
    <source>
        <dbReference type="Google" id="ProtNLM"/>
    </source>
</evidence>
<gene>
    <name evidence="8" type="ORF">Clacol_001696</name>
</gene>
<feature type="domain" description="Vps52 C-terminal" evidence="7">
    <location>
        <begin position="250"/>
        <end position="299"/>
    </location>
</feature>
<comment type="caution">
    <text evidence="8">The sequence shown here is derived from an EMBL/GenBank/DDBJ whole genome shotgun (WGS) entry which is preliminary data.</text>
</comment>
<keyword evidence="4" id="KW-0653">Protein transport</keyword>
<evidence type="ECO:0000256" key="1">
    <source>
        <dbReference type="ARBA" id="ARBA00004601"/>
    </source>
</evidence>
<comment type="subcellular location">
    <subcellularLocation>
        <location evidence="1">Golgi apparatus</location>
        <location evidence="1">trans-Golgi network</location>
    </subcellularLocation>
</comment>
<dbReference type="InterPro" id="IPR007258">
    <property type="entry name" value="Vps52"/>
</dbReference>
<evidence type="ECO:0000256" key="5">
    <source>
        <dbReference type="ARBA" id="ARBA00023034"/>
    </source>
</evidence>
<protein>
    <recommendedName>
        <fullName evidence="10">Vacuolar protein sorting-associated protein 52 homolog</fullName>
    </recommendedName>
</protein>
<name>A0AAV5A421_9AGAM</name>
<dbReference type="GO" id="GO:0042147">
    <property type="term" value="P:retrograde transport, endosome to Golgi"/>
    <property type="evidence" value="ECO:0007669"/>
    <property type="project" value="TreeGrafter"/>
</dbReference>
<dbReference type="Pfam" id="PF04129">
    <property type="entry name" value="Vps52_CC"/>
    <property type="match status" value="1"/>
</dbReference>
<dbReference type="GO" id="GO:0006896">
    <property type="term" value="P:Golgi to vacuole transport"/>
    <property type="evidence" value="ECO:0007669"/>
    <property type="project" value="TreeGrafter"/>
</dbReference>
<comment type="similarity">
    <text evidence="2">Belongs to the VPS52 family.</text>
</comment>
<evidence type="ECO:0000313" key="8">
    <source>
        <dbReference type="EMBL" id="GJJ07494.1"/>
    </source>
</evidence>
<dbReference type="Pfam" id="PF20655">
    <property type="entry name" value="Vps52_C"/>
    <property type="match status" value="2"/>
</dbReference>
<dbReference type="GO" id="GO:0005829">
    <property type="term" value="C:cytosol"/>
    <property type="evidence" value="ECO:0007669"/>
    <property type="project" value="GOC"/>
</dbReference>
<dbReference type="Proteomes" id="UP001050691">
    <property type="component" value="Unassembled WGS sequence"/>
</dbReference>
<dbReference type="PANTHER" id="PTHR14190">
    <property type="entry name" value="SUPPRESSOR OF ACTIN MUTATIONS 2/VACUOLAR PROTEIN SORTING 52"/>
    <property type="match status" value="1"/>
</dbReference>
<evidence type="ECO:0000256" key="4">
    <source>
        <dbReference type="ARBA" id="ARBA00022927"/>
    </source>
</evidence>
<sequence length="536" mass="61512">MNQYHATTSNARDFVELHEQVEMSLSLLDSLDSFLSTFQHDLSAVSGQISSLQEKSRDIENRLKSRRKIERPLSDLISQISISPSLAEVILDTQVGEPWLTVIPEFAIRLDALKTRQRVRAVRALSEVAEGLRIVAATKLRAFFLTLFQPIRSNVSTNIQVLQSSIFLKFRPLYLFLQRHVTPIALEIQYTYITSARVFYETGFRRYIRSLSWLKSRTSERAEYITALDNTLEQSFDLKRLDYSRLDGPSVTLAHMVDDKNYKEPIEALFRSMLLVLMDNGSAEYAFISRFFDPNTPNANHSPIFDRDHNTEGAPTIIYPDALQQAKENETTSKEQLAVFEKIWKQIFDPVLDYCQSLLDNIPPVIPLLIITRLAECVLGEVQKRDCPPLETFLLGLRLKFWPIFQKIMNNQIESLKRMADNAGTAGFLSGKTGVKDETIHKARKPYLCESRRTVNHFLNSLMRLRTEINRLIVSQSSKVKDPGQAAAYQSNMFEILLQSLSNGPGPSIHSKAQTEMAFWREREEEARRRVVSTRR</sequence>
<keyword evidence="3" id="KW-0813">Transport</keyword>
<feature type="domain" description="Vps52 C-terminal" evidence="7">
    <location>
        <begin position="335"/>
        <end position="504"/>
    </location>
</feature>
<evidence type="ECO:0000256" key="3">
    <source>
        <dbReference type="ARBA" id="ARBA00022448"/>
    </source>
</evidence>
<reference evidence="8" key="1">
    <citation type="submission" date="2021-10" db="EMBL/GenBank/DDBJ databases">
        <title>De novo Genome Assembly of Clathrus columnatus (Basidiomycota, Fungi) Using Illumina and Nanopore Sequence Data.</title>
        <authorList>
            <person name="Ogiso-Tanaka E."/>
            <person name="Itagaki H."/>
            <person name="Hosoya T."/>
            <person name="Hosaka K."/>
        </authorList>
    </citation>
    <scope>NUCLEOTIDE SEQUENCE</scope>
    <source>
        <strain evidence="8">MO-923</strain>
    </source>
</reference>
<dbReference type="EMBL" id="BPWL01000002">
    <property type="protein sequence ID" value="GJJ07494.1"/>
    <property type="molecule type" value="Genomic_DNA"/>
</dbReference>
<evidence type="ECO:0000313" key="9">
    <source>
        <dbReference type="Proteomes" id="UP001050691"/>
    </source>
</evidence>
<dbReference type="GO" id="GO:0000938">
    <property type="term" value="C:GARP complex"/>
    <property type="evidence" value="ECO:0007669"/>
    <property type="project" value="TreeGrafter"/>
</dbReference>
<organism evidence="8 9">
    <name type="scientific">Clathrus columnatus</name>
    <dbReference type="NCBI Taxonomy" id="1419009"/>
    <lineage>
        <taxon>Eukaryota</taxon>
        <taxon>Fungi</taxon>
        <taxon>Dikarya</taxon>
        <taxon>Basidiomycota</taxon>
        <taxon>Agaricomycotina</taxon>
        <taxon>Agaricomycetes</taxon>
        <taxon>Phallomycetidae</taxon>
        <taxon>Phallales</taxon>
        <taxon>Clathraceae</taxon>
        <taxon>Clathrus</taxon>
    </lineage>
</organism>
<dbReference type="PANTHER" id="PTHR14190:SF7">
    <property type="entry name" value="VACUOLAR PROTEIN SORTING-ASSOCIATED PROTEIN 52 HOMOLOG"/>
    <property type="match status" value="1"/>
</dbReference>
<dbReference type="InterPro" id="IPR048319">
    <property type="entry name" value="Vps52_CC"/>
</dbReference>
<feature type="domain" description="Vps52 coiled-coil" evidence="6">
    <location>
        <begin position="13"/>
        <end position="177"/>
    </location>
</feature>
<dbReference type="InterPro" id="IPR048361">
    <property type="entry name" value="Vps52_C"/>
</dbReference>
<evidence type="ECO:0000259" key="7">
    <source>
        <dbReference type="Pfam" id="PF20655"/>
    </source>
</evidence>
<proteinExistence type="inferred from homology"/>
<evidence type="ECO:0000259" key="6">
    <source>
        <dbReference type="Pfam" id="PF04129"/>
    </source>
</evidence>
<keyword evidence="9" id="KW-1185">Reference proteome</keyword>